<dbReference type="EMBL" id="JACAZH010000011">
    <property type="protein sequence ID" value="KAF7354959.1"/>
    <property type="molecule type" value="Genomic_DNA"/>
</dbReference>
<dbReference type="Proteomes" id="UP000623467">
    <property type="component" value="Unassembled WGS sequence"/>
</dbReference>
<keyword evidence="3" id="KW-1185">Reference proteome</keyword>
<proteinExistence type="predicted"/>
<name>A0A8H6Y9L3_9AGAR</name>
<dbReference type="AlphaFoldDB" id="A0A8H6Y9L3"/>
<feature type="compositionally biased region" description="Polar residues" evidence="1">
    <location>
        <begin position="1"/>
        <end position="12"/>
    </location>
</feature>
<feature type="compositionally biased region" description="Low complexity" evidence="1">
    <location>
        <begin position="239"/>
        <end position="252"/>
    </location>
</feature>
<evidence type="ECO:0000313" key="3">
    <source>
        <dbReference type="Proteomes" id="UP000623467"/>
    </source>
</evidence>
<sequence length="284" mass="31935">MLHTPPMSSMSSLDGDDRSPITPTAEYYDEEPDEEWKENRRQIIHNGFQDMIHDAKQRLERNLQSLRGMEDLDEEERERDRLFFVDEFQTESQAIKALAKEEFEHALARERLRRRLKRDDLPIRPIAHSSPLINHQSLRLDLEQEQAATLKAATSEEVEAAFQSLIHPSSDDHPPPSPDLETDADLKGKEHAQYMEVAHISPGAGALTIKITPLPAEPPLSGDVGWVKASDAARKHAQAMRQRASSAAEAAQITGPPPPPPKKWVSASDAARRTSYRRIESHGS</sequence>
<protein>
    <submittedName>
        <fullName evidence="2">Uncharacterized protein</fullName>
    </submittedName>
</protein>
<gene>
    <name evidence="2" type="ORF">MSAN_01411000</name>
</gene>
<comment type="caution">
    <text evidence="2">The sequence shown here is derived from an EMBL/GenBank/DDBJ whole genome shotgun (WGS) entry which is preliminary data.</text>
</comment>
<evidence type="ECO:0000313" key="2">
    <source>
        <dbReference type="EMBL" id="KAF7354959.1"/>
    </source>
</evidence>
<organism evidence="2 3">
    <name type="scientific">Mycena sanguinolenta</name>
    <dbReference type="NCBI Taxonomy" id="230812"/>
    <lineage>
        <taxon>Eukaryota</taxon>
        <taxon>Fungi</taxon>
        <taxon>Dikarya</taxon>
        <taxon>Basidiomycota</taxon>
        <taxon>Agaricomycotina</taxon>
        <taxon>Agaricomycetes</taxon>
        <taxon>Agaricomycetidae</taxon>
        <taxon>Agaricales</taxon>
        <taxon>Marasmiineae</taxon>
        <taxon>Mycenaceae</taxon>
        <taxon>Mycena</taxon>
    </lineage>
</organism>
<feature type="region of interest" description="Disordered" evidence="1">
    <location>
        <begin position="231"/>
        <end position="284"/>
    </location>
</feature>
<reference evidence="2" key="1">
    <citation type="submission" date="2020-05" db="EMBL/GenBank/DDBJ databases">
        <title>Mycena genomes resolve the evolution of fungal bioluminescence.</title>
        <authorList>
            <person name="Tsai I.J."/>
        </authorList>
    </citation>
    <scope>NUCLEOTIDE SEQUENCE</scope>
    <source>
        <strain evidence="2">160909Yilan</strain>
    </source>
</reference>
<accession>A0A8H6Y9L3</accession>
<feature type="region of interest" description="Disordered" evidence="1">
    <location>
        <begin position="1"/>
        <end position="34"/>
    </location>
</feature>
<evidence type="ECO:0000256" key="1">
    <source>
        <dbReference type="SAM" id="MobiDB-lite"/>
    </source>
</evidence>
<dbReference type="OrthoDB" id="3054465at2759"/>